<keyword evidence="1" id="KW-0813">Transport</keyword>
<dbReference type="SUPFAM" id="SSF57802">
    <property type="entry name" value="Rubredoxin-like"/>
    <property type="match status" value="1"/>
</dbReference>
<dbReference type="InterPro" id="IPR024935">
    <property type="entry name" value="Rubredoxin_dom"/>
</dbReference>
<dbReference type="Proteomes" id="UP000041254">
    <property type="component" value="Unassembled WGS sequence"/>
</dbReference>
<keyword evidence="4" id="KW-0408">Iron</keyword>
<dbReference type="EMBL" id="CDMY01000581">
    <property type="protein sequence ID" value="CEM24465.1"/>
    <property type="molecule type" value="Genomic_DNA"/>
</dbReference>
<evidence type="ECO:0000256" key="5">
    <source>
        <dbReference type="SAM" id="MobiDB-lite"/>
    </source>
</evidence>
<evidence type="ECO:0000256" key="2">
    <source>
        <dbReference type="ARBA" id="ARBA00022723"/>
    </source>
</evidence>
<dbReference type="CDD" id="cd00730">
    <property type="entry name" value="rubredoxin"/>
    <property type="match status" value="1"/>
</dbReference>
<evidence type="ECO:0000259" key="7">
    <source>
        <dbReference type="PROSITE" id="PS50903"/>
    </source>
</evidence>
<name>A0A0G4G7C9_VITBC</name>
<dbReference type="Gene3D" id="2.20.28.10">
    <property type="match status" value="1"/>
</dbReference>
<keyword evidence="3" id="KW-0249">Electron transport</keyword>
<dbReference type="OrthoDB" id="408899at2759"/>
<evidence type="ECO:0000313" key="9">
    <source>
        <dbReference type="Proteomes" id="UP000041254"/>
    </source>
</evidence>
<evidence type="ECO:0000256" key="4">
    <source>
        <dbReference type="ARBA" id="ARBA00023004"/>
    </source>
</evidence>
<keyword evidence="6" id="KW-1133">Transmembrane helix</keyword>
<dbReference type="AlphaFoldDB" id="A0A0G4G7C9"/>
<dbReference type="InParanoid" id="A0A0G4G7C9"/>
<feature type="region of interest" description="Disordered" evidence="5">
    <location>
        <begin position="1"/>
        <end position="43"/>
    </location>
</feature>
<reference evidence="8 9" key="1">
    <citation type="submission" date="2014-11" db="EMBL/GenBank/DDBJ databases">
        <authorList>
            <person name="Zhu J."/>
            <person name="Qi W."/>
            <person name="Song R."/>
        </authorList>
    </citation>
    <scope>NUCLEOTIDE SEQUENCE [LARGE SCALE GENOMIC DNA]</scope>
</reference>
<evidence type="ECO:0000256" key="3">
    <source>
        <dbReference type="ARBA" id="ARBA00022982"/>
    </source>
</evidence>
<organism evidence="8 9">
    <name type="scientific">Vitrella brassicaformis (strain CCMP3155)</name>
    <dbReference type="NCBI Taxonomy" id="1169540"/>
    <lineage>
        <taxon>Eukaryota</taxon>
        <taxon>Sar</taxon>
        <taxon>Alveolata</taxon>
        <taxon>Colpodellida</taxon>
        <taxon>Vitrellaceae</taxon>
        <taxon>Vitrella</taxon>
    </lineage>
</organism>
<keyword evidence="6" id="KW-0472">Membrane</keyword>
<evidence type="ECO:0000256" key="6">
    <source>
        <dbReference type="SAM" id="Phobius"/>
    </source>
</evidence>
<dbReference type="InterPro" id="IPR024934">
    <property type="entry name" value="Rubredoxin-like_dom"/>
</dbReference>
<proteinExistence type="predicted"/>
<gene>
    <name evidence="8" type="ORF">Vbra_3209</name>
</gene>
<dbReference type="VEuPathDB" id="CryptoDB:Vbra_3209"/>
<keyword evidence="2" id="KW-0479">Metal-binding</keyword>
<sequence>MSSSTDPPQKQTKKVPLKDPYEGKVGNLKGGMERSPLNPKLSEAETNLVMEKTSWDPRSEWRQRSMDWAAYENVTSFVCSQCGYVYVNAENEIRFQDLPDNWRCPACNAPKSAFGVGGNPNAFQAQFGIKPRELILYIILPIVGVILFSQWKEFIEPRVF</sequence>
<keyword evidence="9" id="KW-1185">Reference proteome</keyword>
<accession>A0A0G4G7C9</accession>
<dbReference type="GO" id="GO:0005506">
    <property type="term" value="F:iron ion binding"/>
    <property type="evidence" value="ECO:0007669"/>
    <property type="project" value="InterPro"/>
</dbReference>
<feature type="compositionally biased region" description="Polar residues" evidence="5">
    <location>
        <begin position="1"/>
        <end position="10"/>
    </location>
</feature>
<feature type="transmembrane region" description="Helical" evidence="6">
    <location>
        <begin position="134"/>
        <end position="151"/>
    </location>
</feature>
<keyword evidence="6" id="KW-0812">Transmembrane</keyword>
<feature type="domain" description="Rubredoxin-like" evidence="7">
    <location>
        <begin position="74"/>
        <end position="117"/>
    </location>
</feature>
<dbReference type="Pfam" id="PF00301">
    <property type="entry name" value="Rubredoxin"/>
    <property type="match status" value="1"/>
</dbReference>
<protein>
    <recommendedName>
        <fullName evidence="7">Rubredoxin-like domain-containing protein</fullName>
    </recommendedName>
</protein>
<dbReference type="PROSITE" id="PS50903">
    <property type="entry name" value="RUBREDOXIN_LIKE"/>
    <property type="match status" value="1"/>
</dbReference>
<evidence type="ECO:0000256" key="1">
    <source>
        <dbReference type="ARBA" id="ARBA00022448"/>
    </source>
</evidence>
<evidence type="ECO:0000313" key="8">
    <source>
        <dbReference type="EMBL" id="CEM24465.1"/>
    </source>
</evidence>